<comment type="caution">
    <text evidence="5">The sequence shown here is derived from an EMBL/GenBank/DDBJ whole genome shotgun (WGS) entry which is preliminary data.</text>
</comment>
<evidence type="ECO:0000256" key="1">
    <source>
        <dbReference type="ARBA" id="ARBA00022679"/>
    </source>
</evidence>
<dbReference type="SUPFAM" id="SSF55729">
    <property type="entry name" value="Acyl-CoA N-acyltransferases (Nat)"/>
    <property type="match status" value="1"/>
</dbReference>
<name>A0A7C4Y4X3_UNCW3</name>
<dbReference type="PANTHER" id="PTHR45896">
    <property type="entry name" value="N-ALPHA-ACETYLTRANSFERASE 30"/>
    <property type="match status" value="1"/>
</dbReference>
<feature type="domain" description="N-acetyltransferase" evidence="4">
    <location>
        <begin position="202"/>
        <end position="345"/>
    </location>
</feature>
<dbReference type="GO" id="GO:0031417">
    <property type="term" value="C:NatC complex"/>
    <property type="evidence" value="ECO:0007669"/>
    <property type="project" value="TreeGrafter"/>
</dbReference>
<accession>A0A7C4Y4X3</accession>
<dbReference type="AlphaFoldDB" id="A0A7C4Y4X3"/>
<organism evidence="5">
    <name type="scientific">candidate division WOR-3 bacterium</name>
    <dbReference type="NCBI Taxonomy" id="2052148"/>
    <lineage>
        <taxon>Bacteria</taxon>
        <taxon>Bacteria division WOR-3</taxon>
    </lineage>
</organism>
<dbReference type="InterPro" id="IPR016181">
    <property type="entry name" value="Acyl_CoA_acyltransferase"/>
</dbReference>
<dbReference type="EMBL" id="DTHG01000034">
    <property type="protein sequence ID" value="HGW91462.1"/>
    <property type="molecule type" value="Genomic_DNA"/>
</dbReference>
<keyword evidence="1 5" id="KW-0808">Transferase</keyword>
<dbReference type="InterPro" id="IPR000905">
    <property type="entry name" value="Gcp-like_dom"/>
</dbReference>
<dbReference type="Pfam" id="PF00583">
    <property type="entry name" value="Acetyltransf_1"/>
    <property type="match status" value="1"/>
</dbReference>
<gene>
    <name evidence="5" type="primary">rimI</name>
    <name evidence="5" type="ORF">ENV67_02845</name>
</gene>
<dbReference type="InterPro" id="IPR006464">
    <property type="entry name" value="AcTrfase_RimI/Ard1"/>
</dbReference>
<dbReference type="Pfam" id="PF00814">
    <property type="entry name" value="TsaD"/>
    <property type="match status" value="1"/>
</dbReference>
<dbReference type="NCBIfam" id="TIGR03725">
    <property type="entry name" value="T6A_YeaZ"/>
    <property type="match status" value="1"/>
</dbReference>
<dbReference type="InterPro" id="IPR044542">
    <property type="entry name" value="NAA30-like"/>
</dbReference>
<dbReference type="GO" id="GO:0002949">
    <property type="term" value="P:tRNA threonylcarbamoyladenosine modification"/>
    <property type="evidence" value="ECO:0007669"/>
    <property type="project" value="InterPro"/>
</dbReference>
<keyword evidence="2" id="KW-0012">Acyltransferase</keyword>
<dbReference type="PANTHER" id="PTHR45896:SF1">
    <property type="entry name" value="N-ALPHA-ACETYLTRANSFERASE 30"/>
    <property type="match status" value="1"/>
</dbReference>
<proteinExistence type="inferred from homology"/>
<dbReference type="SUPFAM" id="SSF53067">
    <property type="entry name" value="Actin-like ATPase domain"/>
    <property type="match status" value="1"/>
</dbReference>
<sequence length="345" mass="39729">MLLGIDSSRLKGEITIEIEGKRERIIVEKTEDIPYILKDMDIDMKFLKGIGVSIGPGSFTGLRIGLAIAKGLRFNNDIPIYGIKTFDGMLFNEDDGIYIPIIYAKTNYVYSGIIKKEKGKIIRLKEDAVYPVKEVSIWEGKRIGESLEGIENIKTDYDASGGIIDIIKMIENGFYKGYILNPVEPLYLSLSEAEIKRASFSFKYENIDIKDLPIIMQIERESFVDPWDAYSFRYIIKNKYCYSKKAVIGDFIAGYVIGCFEEKKFHLMNIAVKKEMRKKGIGKNLIFRLIKDIEKTDAKEIYLEVRITNEPAINLYKMMGFRIERIEENYYKNGDDALIMSLHIK</sequence>
<dbReference type="Gene3D" id="3.30.420.200">
    <property type="match status" value="1"/>
</dbReference>
<evidence type="ECO:0000259" key="4">
    <source>
        <dbReference type="PROSITE" id="PS51186"/>
    </source>
</evidence>
<dbReference type="InterPro" id="IPR000182">
    <property type="entry name" value="GNAT_dom"/>
</dbReference>
<dbReference type="GO" id="GO:0004596">
    <property type="term" value="F:protein-N-terminal amino-acid acetyltransferase activity"/>
    <property type="evidence" value="ECO:0007669"/>
    <property type="project" value="InterPro"/>
</dbReference>
<dbReference type="InterPro" id="IPR022496">
    <property type="entry name" value="T6A_TsaB"/>
</dbReference>
<dbReference type="Gene3D" id="3.40.630.30">
    <property type="match status" value="1"/>
</dbReference>
<dbReference type="InterPro" id="IPR043129">
    <property type="entry name" value="ATPase_NBD"/>
</dbReference>
<comment type="similarity">
    <text evidence="3">Belongs to the acetyltransferase family. MAK3 subfamily.</text>
</comment>
<evidence type="ECO:0000256" key="2">
    <source>
        <dbReference type="ARBA" id="ARBA00023315"/>
    </source>
</evidence>
<reference evidence="5" key="1">
    <citation type="journal article" date="2020" name="mSystems">
        <title>Genome- and Community-Level Interaction Insights into Carbon Utilization and Element Cycling Functions of Hydrothermarchaeota in Hydrothermal Sediment.</title>
        <authorList>
            <person name="Zhou Z."/>
            <person name="Liu Y."/>
            <person name="Xu W."/>
            <person name="Pan J."/>
            <person name="Luo Z.H."/>
            <person name="Li M."/>
        </authorList>
    </citation>
    <scope>NUCLEOTIDE SEQUENCE [LARGE SCALE GENOMIC DNA]</scope>
    <source>
        <strain evidence="5">SpSt-780</strain>
    </source>
</reference>
<evidence type="ECO:0000256" key="3">
    <source>
        <dbReference type="ARBA" id="ARBA00024025"/>
    </source>
</evidence>
<dbReference type="PROSITE" id="PS51186">
    <property type="entry name" value="GNAT"/>
    <property type="match status" value="1"/>
</dbReference>
<evidence type="ECO:0000313" key="5">
    <source>
        <dbReference type="EMBL" id="HGW91462.1"/>
    </source>
</evidence>
<protein>
    <submittedName>
        <fullName evidence="5">Ribosomal-protein-alanine N-acetyltransferase</fullName>
    </submittedName>
</protein>
<dbReference type="NCBIfam" id="TIGR01575">
    <property type="entry name" value="rimI"/>
    <property type="match status" value="1"/>
</dbReference>
<dbReference type="Gene3D" id="3.30.420.40">
    <property type="match status" value="1"/>
</dbReference>
<dbReference type="CDD" id="cd04301">
    <property type="entry name" value="NAT_SF"/>
    <property type="match status" value="1"/>
</dbReference>